<dbReference type="InterPro" id="IPR050660">
    <property type="entry name" value="NEK_Ser/Thr_kinase"/>
</dbReference>
<dbReference type="Pfam" id="PF00069">
    <property type="entry name" value="Pkinase"/>
    <property type="match status" value="1"/>
</dbReference>
<dbReference type="InterPro" id="IPR000719">
    <property type="entry name" value="Prot_kinase_dom"/>
</dbReference>
<evidence type="ECO:0000256" key="4">
    <source>
        <dbReference type="ARBA" id="ARBA00022777"/>
    </source>
</evidence>
<dbReference type="PANTHER" id="PTHR43671:SF13">
    <property type="entry name" value="SERINE_THREONINE-PROTEIN KINASE NEK2"/>
    <property type="match status" value="1"/>
</dbReference>
<evidence type="ECO:0000313" key="8">
    <source>
        <dbReference type="EMBL" id="MCD2492985.1"/>
    </source>
</evidence>
<dbReference type="PANTHER" id="PTHR43671">
    <property type="entry name" value="SERINE/THREONINE-PROTEIN KINASE NEK"/>
    <property type="match status" value="1"/>
</dbReference>
<dbReference type="AlphaFoldDB" id="A0AAP2W959"/>
<dbReference type="InterPro" id="IPR011009">
    <property type="entry name" value="Kinase-like_dom_sf"/>
</dbReference>
<keyword evidence="6" id="KW-0812">Transmembrane</keyword>
<dbReference type="Proteomes" id="UP001299265">
    <property type="component" value="Unassembled WGS sequence"/>
</dbReference>
<feature type="transmembrane region" description="Helical" evidence="6">
    <location>
        <begin position="334"/>
        <end position="358"/>
    </location>
</feature>
<evidence type="ECO:0000313" key="9">
    <source>
        <dbReference type="Proteomes" id="UP001299265"/>
    </source>
</evidence>
<gene>
    <name evidence="8" type="ORF">LQE92_10130</name>
</gene>
<reference evidence="8 9" key="1">
    <citation type="submission" date="2021-11" db="EMBL/GenBank/DDBJ databases">
        <title>Lacrimispora sp. nov. NSJ-141 isolated from human feces.</title>
        <authorList>
            <person name="Abdugheni R."/>
        </authorList>
    </citation>
    <scope>NUCLEOTIDE SEQUENCE [LARGE SCALE GENOMIC DNA]</scope>
    <source>
        <strain evidence="8 9">NSJ-141</strain>
    </source>
</reference>
<sequence>MDIKSECILSMYKELVPLSGNPNIYLVQNQTDGHFYVRKVLSEYNPEVYYRLKEHPVPGVPVIYEICREKEKLVLVEEYIHGENLADILKYHAFTEGEIIRTAMSLCRILDRLHGSQPPIIHRDVKPSNIMITPDHALYLIDFNISREFRSDKDKDTRIMGTVSYAAPEQFGFSQSDGRTDLYALGVLMKEMMGNRPSSPRLSRIIEKCMSIDPDNRYPSASSLLRALNFVSPAARLQEETAERIPGRSWAPPGFRSGIVWKMLLSACGYLFLLYICCTIVYTKDGIPSSGLPLITDRICTGISLFFLVFLIGNYRGIAAYFPPCGSPRWYLRAVGYILYGFLVLLAEVLVSSIILYLF</sequence>
<dbReference type="EC" id="2.7.11.1" evidence="1"/>
<evidence type="ECO:0000256" key="3">
    <source>
        <dbReference type="ARBA" id="ARBA00022741"/>
    </source>
</evidence>
<dbReference type="GO" id="GO:0005524">
    <property type="term" value="F:ATP binding"/>
    <property type="evidence" value="ECO:0007669"/>
    <property type="project" value="UniProtKB-KW"/>
</dbReference>
<dbReference type="SUPFAM" id="SSF56112">
    <property type="entry name" value="Protein kinase-like (PK-like)"/>
    <property type="match status" value="1"/>
</dbReference>
<dbReference type="Gene3D" id="1.10.510.10">
    <property type="entry name" value="Transferase(Phosphotransferase) domain 1"/>
    <property type="match status" value="1"/>
</dbReference>
<keyword evidence="8" id="KW-0723">Serine/threonine-protein kinase</keyword>
<keyword evidence="2" id="KW-0808">Transferase</keyword>
<name>A0AAP2W959_9FIRM</name>
<keyword evidence="4 8" id="KW-0418">Kinase</keyword>
<feature type="transmembrane region" description="Helical" evidence="6">
    <location>
        <begin position="259"/>
        <end position="282"/>
    </location>
</feature>
<dbReference type="PROSITE" id="PS50011">
    <property type="entry name" value="PROTEIN_KINASE_DOM"/>
    <property type="match status" value="1"/>
</dbReference>
<keyword evidence="3" id="KW-0547">Nucleotide-binding</keyword>
<dbReference type="EMBL" id="JAJNOR010000005">
    <property type="protein sequence ID" value="MCD2492985.1"/>
    <property type="molecule type" value="Genomic_DNA"/>
</dbReference>
<organism evidence="8 9">
    <name type="scientific">Lientehia hominis</name>
    <dbReference type="NCBI Taxonomy" id="2897778"/>
    <lineage>
        <taxon>Bacteria</taxon>
        <taxon>Bacillati</taxon>
        <taxon>Bacillota</taxon>
        <taxon>Clostridia</taxon>
        <taxon>Lachnospirales</taxon>
        <taxon>Lachnospiraceae</taxon>
        <taxon>Lientehia</taxon>
    </lineage>
</organism>
<evidence type="ECO:0000256" key="1">
    <source>
        <dbReference type="ARBA" id="ARBA00012513"/>
    </source>
</evidence>
<keyword evidence="9" id="KW-1185">Reference proteome</keyword>
<evidence type="ECO:0000256" key="6">
    <source>
        <dbReference type="SAM" id="Phobius"/>
    </source>
</evidence>
<keyword evidence="6" id="KW-1133">Transmembrane helix</keyword>
<comment type="caution">
    <text evidence="8">The sequence shown here is derived from an EMBL/GenBank/DDBJ whole genome shotgun (WGS) entry which is preliminary data.</text>
</comment>
<feature type="transmembrane region" description="Helical" evidence="6">
    <location>
        <begin position="303"/>
        <end position="322"/>
    </location>
</feature>
<evidence type="ECO:0000256" key="5">
    <source>
        <dbReference type="ARBA" id="ARBA00022840"/>
    </source>
</evidence>
<evidence type="ECO:0000259" key="7">
    <source>
        <dbReference type="PROSITE" id="PS50011"/>
    </source>
</evidence>
<dbReference type="CDD" id="cd14014">
    <property type="entry name" value="STKc_PknB_like"/>
    <property type="match status" value="1"/>
</dbReference>
<dbReference type="InterPro" id="IPR008271">
    <property type="entry name" value="Ser/Thr_kinase_AS"/>
</dbReference>
<evidence type="ECO:0000256" key="2">
    <source>
        <dbReference type="ARBA" id="ARBA00022679"/>
    </source>
</evidence>
<dbReference type="PROSITE" id="PS00108">
    <property type="entry name" value="PROTEIN_KINASE_ST"/>
    <property type="match status" value="1"/>
</dbReference>
<dbReference type="GO" id="GO:0004674">
    <property type="term" value="F:protein serine/threonine kinase activity"/>
    <property type="evidence" value="ECO:0007669"/>
    <property type="project" value="UniProtKB-KW"/>
</dbReference>
<keyword evidence="6" id="KW-0472">Membrane</keyword>
<proteinExistence type="predicted"/>
<dbReference type="SMART" id="SM00220">
    <property type="entry name" value="S_TKc"/>
    <property type="match status" value="1"/>
</dbReference>
<protein>
    <recommendedName>
        <fullName evidence="1">non-specific serine/threonine protein kinase</fullName>
        <ecNumber evidence="1">2.7.11.1</ecNumber>
    </recommendedName>
</protein>
<accession>A0AAP2W959</accession>
<keyword evidence="5" id="KW-0067">ATP-binding</keyword>
<feature type="domain" description="Protein kinase" evidence="7">
    <location>
        <begin position="1"/>
        <end position="251"/>
    </location>
</feature>
<dbReference type="RefSeq" id="WP_231062851.1">
    <property type="nucleotide sequence ID" value="NZ_JAJNOR010000005.1"/>
</dbReference>